<dbReference type="PANTHER" id="PTHR22600">
    <property type="entry name" value="BETA-HEXOSAMINIDASE"/>
    <property type="match status" value="1"/>
</dbReference>
<comment type="caution">
    <text evidence="10">The sequence shown here is derived from an EMBL/GenBank/DDBJ whole genome shotgun (WGS) entry which is preliminary data.</text>
</comment>
<sequence length="589" mass="65350">MLLSQKTIVTVLLAAASPVVAVWPIPAHMTTGNVSLLISQNIAITYNGAPIVYTYGFEPDDIRSSAQIIEGGVSRALSAIFQNGLVPWKLRPKNSLKNFEPDLYFGPKWVTVLNITQTTKNTSTDFQSKGGEVDESYNLTLSTAGVATLSAFSSTGVLRGLETFVQLFYGHTDGNAWYTPYAPVSIQDKPKYQHRGVLMDVARNWYEVEHIYRTIDAIAWNKMNRLHLHATDSQSWPLDIPSMPEVAVKGAYRSDLIYTAGDLEALQKYAVARGVELIVEIDMPGHIGSLSWSHPELIVAYDAFPYSWWCTEPPCGAFNLNSSDVEEFLDKLFADLLPRVAPYSAYFHLGGDELNANDSRLDPGVGTNATSVLQPLLQKFVSNNLARVAAHNLSAFVWEEIPLTWNVTLDNSTVVQTWLGESSIKTLTGQGIKVIDSNYNYWYLDCGRGQWLNFANGEAYSTYFPFSDWCDPAKNWRLVYSHDPANSLTEEEAKLVLGGEVALWSEMADGTNLDTLLWPRGSAAGEVLWSGNKDPLTGQNRSQMEVSPRLNEWRERMLRRGVMAAPVQMVWCTQADNSTECSAPAGPGF</sequence>
<evidence type="ECO:0000259" key="9">
    <source>
        <dbReference type="Pfam" id="PF14845"/>
    </source>
</evidence>
<dbReference type="Pfam" id="PF14845">
    <property type="entry name" value="Glycohydro_20b2"/>
    <property type="match status" value="1"/>
</dbReference>
<dbReference type="PRINTS" id="PR00738">
    <property type="entry name" value="GLHYDRLASE20"/>
</dbReference>
<keyword evidence="7" id="KW-0732">Signal</keyword>
<feature type="chain" id="PRO_5045041242" description="Beta-hexosaminidase" evidence="7">
    <location>
        <begin position="22"/>
        <end position="589"/>
    </location>
</feature>
<dbReference type="InterPro" id="IPR017853">
    <property type="entry name" value="GH"/>
</dbReference>
<feature type="domain" description="Beta-hexosaminidase eukaryotic type N-terminal" evidence="9">
    <location>
        <begin position="22"/>
        <end position="167"/>
    </location>
</feature>
<dbReference type="PANTHER" id="PTHR22600:SF58">
    <property type="entry name" value="BETA-HEXOSAMINIDASE"/>
    <property type="match status" value="1"/>
</dbReference>
<dbReference type="Gene3D" id="3.20.20.80">
    <property type="entry name" value="Glycosidases"/>
    <property type="match status" value="1"/>
</dbReference>
<feature type="signal peptide" evidence="7">
    <location>
        <begin position="1"/>
        <end position="21"/>
    </location>
</feature>
<keyword evidence="5 6" id="KW-0326">Glycosidase</keyword>
<proteinExistence type="inferred from homology"/>
<dbReference type="InterPro" id="IPR029019">
    <property type="entry name" value="HEX_eukaryotic_N"/>
</dbReference>
<dbReference type="InterPro" id="IPR029018">
    <property type="entry name" value="Hex-like_dom2"/>
</dbReference>
<dbReference type="SUPFAM" id="SSF55545">
    <property type="entry name" value="beta-N-acetylhexosaminidase-like domain"/>
    <property type="match status" value="1"/>
</dbReference>
<dbReference type="GO" id="GO:0004563">
    <property type="term" value="F:beta-N-acetylhexosaminidase activity"/>
    <property type="evidence" value="ECO:0007669"/>
    <property type="project" value="UniProtKB-EC"/>
</dbReference>
<keyword evidence="3 6" id="KW-0378">Hydrolase</keyword>
<dbReference type="GO" id="GO:0016853">
    <property type="term" value="F:isomerase activity"/>
    <property type="evidence" value="ECO:0007669"/>
    <property type="project" value="UniProtKB-KW"/>
</dbReference>
<keyword evidence="4" id="KW-0325">Glycoprotein</keyword>
<evidence type="ECO:0000313" key="11">
    <source>
        <dbReference type="Proteomes" id="UP001642501"/>
    </source>
</evidence>
<evidence type="ECO:0000256" key="4">
    <source>
        <dbReference type="ARBA" id="ARBA00023180"/>
    </source>
</evidence>
<gene>
    <name evidence="10" type="primary">NAG1_1</name>
    <name evidence="10" type="ORF">SEPCBS57363_002156</name>
</gene>
<name>A0ABP0DEC2_9PEZI</name>
<evidence type="ECO:0000256" key="7">
    <source>
        <dbReference type="SAM" id="SignalP"/>
    </source>
</evidence>
<organism evidence="10 11">
    <name type="scientific">Sporothrix epigloea</name>
    <dbReference type="NCBI Taxonomy" id="1892477"/>
    <lineage>
        <taxon>Eukaryota</taxon>
        <taxon>Fungi</taxon>
        <taxon>Dikarya</taxon>
        <taxon>Ascomycota</taxon>
        <taxon>Pezizomycotina</taxon>
        <taxon>Sordariomycetes</taxon>
        <taxon>Sordariomycetidae</taxon>
        <taxon>Ophiostomatales</taxon>
        <taxon>Ophiostomataceae</taxon>
        <taxon>Sporothrix</taxon>
    </lineage>
</organism>
<evidence type="ECO:0000313" key="10">
    <source>
        <dbReference type="EMBL" id="CAK7266570.1"/>
    </source>
</evidence>
<evidence type="ECO:0000259" key="8">
    <source>
        <dbReference type="Pfam" id="PF00728"/>
    </source>
</evidence>
<dbReference type="Proteomes" id="UP001642501">
    <property type="component" value="Unassembled WGS sequence"/>
</dbReference>
<comment type="catalytic activity">
    <reaction evidence="1 6">
        <text>Hydrolysis of terminal non-reducing N-acetyl-D-hexosamine residues in N-acetyl-beta-D-hexosaminides.</text>
        <dbReference type="EC" id="3.2.1.52"/>
    </reaction>
</comment>
<evidence type="ECO:0000256" key="3">
    <source>
        <dbReference type="ARBA" id="ARBA00022801"/>
    </source>
</evidence>
<keyword evidence="11" id="KW-1185">Reference proteome</keyword>
<feature type="domain" description="Glycoside hydrolase family 20 catalytic" evidence="8">
    <location>
        <begin position="192"/>
        <end position="531"/>
    </location>
</feature>
<dbReference type="EMBL" id="CAWUOM010000026">
    <property type="protein sequence ID" value="CAK7266570.1"/>
    <property type="molecule type" value="Genomic_DNA"/>
</dbReference>
<evidence type="ECO:0000256" key="6">
    <source>
        <dbReference type="PIRNR" id="PIRNR001093"/>
    </source>
</evidence>
<keyword evidence="10" id="KW-0413">Isomerase</keyword>
<dbReference type="Gene3D" id="3.30.379.10">
    <property type="entry name" value="Chitobiase/beta-hexosaminidase domain 2-like"/>
    <property type="match status" value="1"/>
</dbReference>
<protein>
    <recommendedName>
        <fullName evidence="6">Beta-hexosaminidase</fullName>
        <ecNumber evidence="6">3.2.1.52</ecNumber>
    </recommendedName>
</protein>
<dbReference type="PIRSF" id="PIRSF001093">
    <property type="entry name" value="B-hxosamndse_ab_euk"/>
    <property type="match status" value="1"/>
</dbReference>
<dbReference type="InterPro" id="IPR015883">
    <property type="entry name" value="Glyco_hydro_20_cat"/>
</dbReference>
<dbReference type="SUPFAM" id="SSF51445">
    <property type="entry name" value="(Trans)glycosidases"/>
    <property type="match status" value="1"/>
</dbReference>
<reference evidence="10 11" key="1">
    <citation type="submission" date="2024-01" db="EMBL/GenBank/DDBJ databases">
        <authorList>
            <person name="Allen C."/>
            <person name="Tagirdzhanova G."/>
        </authorList>
    </citation>
    <scope>NUCLEOTIDE SEQUENCE [LARGE SCALE GENOMIC DNA]</scope>
    <source>
        <strain evidence="10 11">CBS 573.63</strain>
    </source>
</reference>
<evidence type="ECO:0000256" key="5">
    <source>
        <dbReference type="ARBA" id="ARBA00023295"/>
    </source>
</evidence>
<dbReference type="Pfam" id="PF00728">
    <property type="entry name" value="Glyco_hydro_20"/>
    <property type="match status" value="1"/>
</dbReference>
<dbReference type="EC" id="3.2.1.52" evidence="6"/>
<dbReference type="InterPro" id="IPR025705">
    <property type="entry name" value="Beta_hexosaminidase_sua/sub"/>
</dbReference>
<accession>A0ABP0DEC2</accession>
<comment type="similarity">
    <text evidence="2 6">Belongs to the glycosyl hydrolase 20 family.</text>
</comment>
<evidence type="ECO:0000256" key="1">
    <source>
        <dbReference type="ARBA" id="ARBA00001231"/>
    </source>
</evidence>
<evidence type="ECO:0000256" key="2">
    <source>
        <dbReference type="ARBA" id="ARBA00006285"/>
    </source>
</evidence>